<feature type="compositionally biased region" description="Low complexity" evidence="1">
    <location>
        <begin position="1"/>
        <end position="16"/>
    </location>
</feature>
<sequence length="651" mass="70971">MARILGRSKSLRLLRGGPHKDSQHEEGGHSTPPPVDLDRLKASTPVTRTDSRADTPDILQRPKTAGGQGDHGKLFHKKVAPVTPPHTEFTSRPPYPSSNKSSTTIFYTAEVHEDNEGFIGIALGSPTMNPPWVTSPQTSGELGTVTHISSNAHLPNTTGRKQEAPKQKLSRWKSIFGKKQQSTATQKQSFYQLVQSTAPPRADSHYDDESLESRSISRAEVSTQDLRSQSPPVFKPEIRQSRRFPRGYEQPHIETRPRALTDTANHANTSKPSLMRSASSPKPHMRGDWSQAPAVPQVTISRAPQGMTQAPDTSGPLLNVDIPSIKLDRYSVMFGSVLQSNLGSSSNRSSSLLVRRQGNSERLKPLNELSVKREDEGSQTLKPQRRATSPSHPKSPSMVLSLFPQTTSNKPSSPRAPSSRRSRRLQRSNTAPASSPSLQKFPSQLPEPREEVTAPPVQEAHEKALEEEGNDPNLKSQLFTPTPSSRHSFDSDADDASIIMANSPGAPWRPRMGEPQWELVSKPTQATALRSHPTTVAPEQGPSSAPGDLSNIGKAPTHKLESTPRSADRILSPTPQTQNASQTATIGIARSVSVSRASPRSADLVSPQLIRSATVRALSPASGRFIDQKPLTPTLVELKNRKSQRVQLVDA</sequence>
<organism evidence="2 3">
    <name type="scientific">Westerdykella ornata</name>
    <dbReference type="NCBI Taxonomy" id="318751"/>
    <lineage>
        <taxon>Eukaryota</taxon>
        <taxon>Fungi</taxon>
        <taxon>Dikarya</taxon>
        <taxon>Ascomycota</taxon>
        <taxon>Pezizomycotina</taxon>
        <taxon>Dothideomycetes</taxon>
        <taxon>Pleosporomycetidae</taxon>
        <taxon>Pleosporales</taxon>
        <taxon>Sporormiaceae</taxon>
        <taxon>Westerdykella</taxon>
    </lineage>
</organism>
<feature type="region of interest" description="Disordered" evidence="1">
    <location>
        <begin position="1"/>
        <end position="75"/>
    </location>
</feature>
<feature type="compositionally biased region" description="Polar residues" evidence="1">
    <location>
        <begin position="473"/>
        <end position="486"/>
    </location>
</feature>
<keyword evidence="3" id="KW-1185">Reference proteome</keyword>
<feature type="compositionally biased region" description="Polar residues" evidence="1">
    <location>
        <begin position="429"/>
        <end position="442"/>
    </location>
</feature>
<feature type="compositionally biased region" description="Basic and acidic residues" evidence="1">
    <location>
        <begin position="558"/>
        <end position="568"/>
    </location>
</feature>
<dbReference type="AlphaFoldDB" id="A0A6A6JZA9"/>
<feature type="region of interest" description="Disordered" evidence="1">
    <location>
        <begin position="193"/>
        <end position="293"/>
    </location>
</feature>
<dbReference type="RefSeq" id="XP_033659082.1">
    <property type="nucleotide sequence ID" value="XM_033800572.1"/>
</dbReference>
<feature type="compositionally biased region" description="Basic and acidic residues" evidence="1">
    <location>
        <begin position="249"/>
        <end position="259"/>
    </location>
</feature>
<name>A0A6A6JZA9_WESOR</name>
<gene>
    <name evidence="2" type="ORF">EI97DRAFT_454722</name>
</gene>
<feature type="compositionally biased region" description="Basic and acidic residues" evidence="1">
    <location>
        <begin position="358"/>
        <end position="376"/>
    </location>
</feature>
<feature type="compositionally biased region" description="Polar residues" evidence="1">
    <location>
        <begin position="262"/>
        <end position="280"/>
    </location>
</feature>
<feature type="region of interest" description="Disordered" evidence="1">
    <location>
        <begin position="340"/>
        <end position="584"/>
    </location>
</feature>
<feature type="compositionally biased region" description="Polar residues" evidence="1">
    <location>
        <begin position="573"/>
        <end position="584"/>
    </location>
</feature>
<reference evidence="2" key="1">
    <citation type="journal article" date="2020" name="Stud. Mycol.">
        <title>101 Dothideomycetes genomes: a test case for predicting lifestyles and emergence of pathogens.</title>
        <authorList>
            <person name="Haridas S."/>
            <person name="Albert R."/>
            <person name="Binder M."/>
            <person name="Bloem J."/>
            <person name="Labutti K."/>
            <person name="Salamov A."/>
            <person name="Andreopoulos B."/>
            <person name="Baker S."/>
            <person name="Barry K."/>
            <person name="Bills G."/>
            <person name="Bluhm B."/>
            <person name="Cannon C."/>
            <person name="Castanera R."/>
            <person name="Culley D."/>
            <person name="Daum C."/>
            <person name="Ezra D."/>
            <person name="Gonzalez J."/>
            <person name="Henrissat B."/>
            <person name="Kuo A."/>
            <person name="Liang C."/>
            <person name="Lipzen A."/>
            <person name="Lutzoni F."/>
            <person name="Magnuson J."/>
            <person name="Mondo S."/>
            <person name="Nolan M."/>
            <person name="Ohm R."/>
            <person name="Pangilinan J."/>
            <person name="Park H.-J."/>
            <person name="Ramirez L."/>
            <person name="Alfaro M."/>
            <person name="Sun H."/>
            <person name="Tritt A."/>
            <person name="Yoshinaga Y."/>
            <person name="Zwiers L.-H."/>
            <person name="Turgeon B."/>
            <person name="Goodwin S."/>
            <person name="Spatafora J."/>
            <person name="Crous P."/>
            <person name="Grigoriev I."/>
        </authorList>
    </citation>
    <scope>NUCLEOTIDE SEQUENCE</scope>
    <source>
        <strain evidence="2">CBS 379.55</strain>
    </source>
</reference>
<proteinExistence type="predicted"/>
<evidence type="ECO:0000313" key="2">
    <source>
        <dbReference type="EMBL" id="KAF2281545.1"/>
    </source>
</evidence>
<feature type="compositionally biased region" description="Basic and acidic residues" evidence="1">
    <location>
        <begin position="18"/>
        <end position="28"/>
    </location>
</feature>
<dbReference type="EMBL" id="ML986484">
    <property type="protein sequence ID" value="KAF2281545.1"/>
    <property type="molecule type" value="Genomic_DNA"/>
</dbReference>
<feature type="compositionally biased region" description="Polar residues" evidence="1">
    <location>
        <begin position="378"/>
        <end position="394"/>
    </location>
</feature>
<dbReference type="Proteomes" id="UP000800097">
    <property type="component" value="Unassembled WGS sequence"/>
</dbReference>
<feature type="compositionally biased region" description="Basic and acidic residues" evidence="1">
    <location>
        <begin position="202"/>
        <end position="217"/>
    </location>
</feature>
<evidence type="ECO:0000313" key="3">
    <source>
        <dbReference type="Proteomes" id="UP000800097"/>
    </source>
</evidence>
<feature type="compositionally biased region" description="Low complexity" evidence="1">
    <location>
        <begin position="340"/>
        <end position="356"/>
    </location>
</feature>
<protein>
    <submittedName>
        <fullName evidence="2">Uncharacterized protein</fullName>
    </submittedName>
</protein>
<evidence type="ECO:0000256" key="1">
    <source>
        <dbReference type="SAM" id="MobiDB-lite"/>
    </source>
</evidence>
<dbReference type="GeneID" id="54553747"/>
<feature type="region of interest" description="Disordered" evidence="1">
    <location>
        <begin position="82"/>
        <end position="101"/>
    </location>
</feature>
<dbReference type="OrthoDB" id="5404004at2759"/>
<feature type="compositionally biased region" description="Polar residues" evidence="1">
    <location>
        <begin position="522"/>
        <end position="534"/>
    </location>
</feature>
<feature type="compositionally biased region" description="Polar residues" evidence="1">
    <location>
        <begin position="218"/>
        <end position="231"/>
    </location>
</feature>
<accession>A0A6A6JZA9</accession>